<organism evidence="2 3">
    <name type="scientific">Candidatus Doudnabacteria bacterium RIFCSPLOWO2_02_FULL_48_13</name>
    <dbReference type="NCBI Taxonomy" id="1817845"/>
    <lineage>
        <taxon>Bacteria</taxon>
        <taxon>Candidatus Doudnaibacteriota</taxon>
    </lineage>
</organism>
<dbReference type="Proteomes" id="UP000177235">
    <property type="component" value="Unassembled WGS sequence"/>
</dbReference>
<evidence type="ECO:0000259" key="1">
    <source>
        <dbReference type="Pfam" id="PF01368"/>
    </source>
</evidence>
<evidence type="ECO:0000313" key="2">
    <source>
        <dbReference type="EMBL" id="OGE99880.1"/>
    </source>
</evidence>
<dbReference type="InterPro" id="IPR038763">
    <property type="entry name" value="DHH_sf"/>
</dbReference>
<proteinExistence type="predicted"/>
<dbReference type="PANTHER" id="PTHR47618:SF1">
    <property type="entry name" value="BIFUNCTIONAL OLIGORIBONUCLEASE AND PAP PHOSPHATASE NRNA"/>
    <property type="match status" value="1"/>
</dbReference>
<dbReference type="EMBL" id="MFFF01000011">
    <property type="protein sequence ID" value="OGE99880.1"/>
    <property type="molecule type" value="Genomic_DNA"/>
</dbReference>
<dbReference type="AlphaFoldDB" id="A0A1F5QDP0"/>
<name>A0A1F5QDP0_9BACT</name>
<accession>A0A1F5QDP0</accession>
<sequence>MDQTASKPVFDSINKANRILIAMPANPSGDAVGAGLALYLFIKKLDKEPEIATSAQSLEQFSFLPHLSAVKHELEVSQSFVISVSTANAALDELSYEARPERVEIFLKPKNGRFSQNDVSFKNARFPYDLIITVHSPSLDNLGDIYEKNTDLFFETPIVNIDHHPNNEYYGEINLVDLTATSSAEIVAGLIEEFESGLMDEHIATSLLTGIIAETNSFQHAKTTPRAFLKASQLIAQGGKHQEIIRELYKTKSIALLKLWGRALARLKEVPELSVVYSLVNHSDIEKTSSKPEDVFGVMKELVASLAGAKIILFLAEIAPQEVVGYFHLHPSVKAQILAPALSAQMLNGALGKFTVKGVNLLDLEKDVLEKLQRVKTQIAV</sequence>
<gene>
    <name evidence="2" type="ORF">A3J05_03680</name>
</gene>
<dbReference type="InterPro" id="IPR001667">
    <property type="entry name" value="DDH_dom"/>
</dbReference>
<protein>
    <recommendedName>
        <fullName evidence="1">DDH domain-containing protein</fullName>
    </recommendedName>
</protein>
<feature type="domain" description="DDH" evidence="1">
    <location>
        <begin position="18"/>
        <end position="211"/>
    </location>
</feature>
<dbReference type="PANTHER" id="PTHR47618">
    <property type="entry name" value="BIFUNCTIONAL OLIGORIBONUCLEASE AND PAP PHOSPHATASE NRNA"/>
    <property type="match status" value="1"/>
</dbReference>
<comment type="caution">
    <text evidence="2">The sequence shown here is derived from an EMBL/GenBank/DDBJ whole genome shotgun (WGS) entry which is preliminary data.</text>
</comment>
<dbReference type="Gene3D" id="3.10.310.30">
    <property type="match status" value="1"/>
</dbReference>
<dbReference type="SUPFAM" id="SSF64182">
    <property type="entry name" value="DHH phosphoesterases"/>
    <property type="match status" value="1"/>
</dbReference>
<dbReference type="InterPro" id="IPR051319">
    <property type="entry name" value="Oligoribo/pAp-PDE_c-di-AMP_PDE"/>
</dbReference>
<dbReference type="Pfam" id="PF01368">
    <property type="entry name" value="DHH"/>
    <property type="match status" value="1"/>
</dbReference>
<dbReference type="Gene3D" id="3.90.1640.10">
    <property type="entry name" value="inorganic pyrophosphatase (n-terminal core)"/>
    <property type="match status" value="2"/>
</dbReference>
<reference evidence="2 3" key="1">
    <citation type="journal article" date="2016" name="Nat. Commun.">
        <title>Thousands of microbial genomes shed light on interconnected biogeochemical processes in an aquifer system.</title>
        <authorList>
            <person name="Anantharaman K."/>
            <person name="Brown C.T."/>
            <person name="Hug L.A."/>
            <person name="Sharon I."/>
            <person name="Castelle C.J."/>
            <person name="Probst A.J."/>
            <person name="Thomas B.C."/>
            <person name="Singh A."/>
            <person name="Wilkins M.J."/>
            <person name="Karaoz U."/>
            <person name="Brodie E.L."/>
            <person name="Williams K.H."/>
            <person name="Hubbard S.S."/>
            <person name="Banfield J.F."/>
        </authorList>
    </citation>
    <scope>NUCLEOTIDE SEQUENCE [LARGE SCALE GENOMIC DNA]</scope>
</reference>
<evidence type="ECO:0000313" key="3">
    <source>
        <dbReference type="Proteomes" id="UP000177235"/>
    </source>
</evidence>